<organism evidence="1 2">
    <name type="scientific">Mesoterricola sediminis</name>
    <dbReference type="NCBI Taxonomy" id="2927980"/>
    <lineage>
        <taxon>Bacteria</taxon>
        <taxon>Pseudomonadati</taxon>
        <taxon>Acidobacteriota</taxon>
        <taxon>Holophagae</taxon>
        <taxon>Holophagales</taxon>
        <taxon>Holophagaceae</taxon>
        <taxon>Mesoterricola</taxon>
    </lineage>
</organism>
<proteinExistence type="predicted"/>
<evidence type="ECO:0000313" key="1">
    <source>
        <dbReference type="EMBL" id="BDU75374.1"/>
    </source>
</evidence>
<evidence type="ECO:0008006" key="3">
    <source>
        <dbReference type="Google" id="ProtNLM"/>
    </source>
</evidence>
<keyword evidence="2" id="KW-1185">Reference proteome</keyword>
<dbReference type="EMBL" id="AP027081">
    <property type="protein sequence ID" value="BDU75374.1"/>
    <property type="molecule type" value="Genomic_DNA"/>
</dbReference>
<accession>A0AA48GSI4</accession>
<dbReference type="AlphaFoldDB" id="A0AA48GSI4"/>
<evidence type="ECO:0000313" key="2">
    <source>
        <dbReference type="Proteomes" id="UP001228113"/>
    </source>
</evidence>
<dbReference type="RefSeq" id="WP_243334419.1">
    <property type="nucleotide sequence ID" value="NZ_AP027081.1"/>
</dbReference>
<dbReference type="Proteomes" id="UP001228113">
    <property type="component" value="Chromosome"/>
</dbReference>
<name>A0AA48GSI4_9BACT</name>
<protein>
    <recommendedName>
        <fullName evidence="3">Outer membrane protein beta-barrel domain-containing protein</fullName>
    </recommendedName>
</protein>
<sequence length="190" mass="19725">MPNLRTLLILAGGCFLAAQQPEPSTLGFQVRASFPQSGLSDAVGGGTAPGIGASLVADLDLAEHFEGWHARVDLGLDVWFWGNLTQLPGKSGRVSAGHLAGEAVYFLRPGGGPAAMGPYVTAGGGLYAWSGTRVDPTLGKVDMKAVHAAGTFGFGWRLSRSLDAEVKVLMGKIDPQTTALAVMGGATWRF</sequence>
<gene>
    <name evidence="1" type="ORF">METESE_03320</name>
</gene>
<dbReference type="KEGG" id="msea:METESE_03320"/>
<reference evidence="1" key="1">
    <citation type="journal article" date="2023" name="Int. J. Syst. Evol. Microbiol.">
        <title>Mesoterricola silvestris gen. nov., sp. nov., Mesoterricola sediminis sp. nov., Geothrix oryzae sp. nov., Geothrix edaphica sp. nov., Geothrix rubra sp. nov., and Geothrix limicola sp. nov., six novel members of Acidobacteriota isolated from soils.</title>
        <authorList>
            <person name="Itoh H."/>
            <person name="Sugisawa Y."/>
            <person name="Mise K."/>
            <person name="Xu Z."/>
            <person name="Kuniyasu M."/>
            <person name="Ushijima N."/>
            <person name="Kawano K."/>
            <person name="Kobayashi E."/>
            <person name="Shiratori Y."/>
            <person name="Masuda Y."/>
            <person name="Senoo K."/>
        </authorList>
    </citation>
    <scope>NUCLEOTIDE SEQUENCE</scope>
    <source>
        <strain evidence="1">W786</strain>
    </source>
</reference>